<dbReference type="SUPFAM" id="SSF51430">
    <property type="entry name" value="NAD(P)-linked oxidoreductase"/>
    <property type="match status" value="1"/>
</dbReference>
<evidence type="ECO:0000256" key="2">
    <source>
        <dbReference type="SAM" id="Coils"/>
    </source>
</evidence>
<feature type="domain" description="NADP-dependent oxidoreductase" evidence="3">
    <location>
        <begin position="14"/>
        <end position="319"/>
    </location>
</feature>
<dbReference type="PRINTS" id="PR00069">
    <property type="entry name" value="ALDKETRDTASE"/>
</dbReference>
<dbReference type="PANTHER" id="PTHR43364">
    <property type="entry name" value="NADH-SPECIFIC METHYLGLYOXAL REDUCTASE-RELATED"/>
    <property type="match status" value="1"/>
</dbReference>
<accession>A0ABU7RCY6</accession>
<keyword evidence="1" id="KW-0560">Oxidoreductase</keyword>
<dbReference type="PANTHER" id="PTHR43364:SF4">
    <property type="entry name" value="NAD(P)-LINKED OXIDOREDUCTASE SUPERFAMILY PROTEIN"/>
    <property type="match status" value="1"/>
</dbReference>
<dbReference type="EMBL" id="JAZGLY010000001">
    <property type="protein sequence ID" value="MEE6185857.1"/>
    <property type="molecule type" value="Genomic_DNA"/>
</dbReference>
<evidence type="ECO:0000259" key="3">
    <source>
        <dbReference type="Pfam" id="PF00248"/>
    </source>
</evidence>
<protein>
    <submittedName>
        <fullName evidence="4">Aldo/keto reductase</fullName>
    </submittedName>
</protein>
<dbReference type="InterPro" id="IPR036812">
    <property type="entry name" value="NAD(P)_OxRdtase_dom_sf"/>
</dbReference>
<evidence type="ECO:0000313" key="4">
    <source>
        <dbReference type="EMBL" id="MEE6185857.1"/>
    </source>
</evidence>
<organism evidence="4 5">
    <name type="scientific">Niabella digestorum</name>
    <dbReference type="NCBI Taxonomy" id="3117701"/>
    <lineage>
        <taxon>Bacteria</taxon>
        <taxon>Pseudomonadati</taxon>
        <taxon>Bacteroidota</taxon>
        <taxon>Chitinophagia</taxon>
        <taxon>Chitinophagales</taxon>
        <taxon>Chitinophagaceae</taxon>
        <taxon>Niabella</taxon>
    </lineage>
</organism>
<dbReference type="InterPro" id="IPR050523">
    <property type="entry name" value="AKR_Detox_Biosynth"/>
</dbReference>
<proteinExistence type="predicted"/>
<dbReference type="Pfam" id="PF00248">
    <property type="entry name" value="Aldo_ket_red"/>
    <property type="match status" value="1"/>
</dbReference>
<dbReference type="Proteomes" id="UP001357452">
    <property type="component" value="Unassembled WGS sequence"/>
</dbReference>
<comment type="caution">
    <text evidence="4">The sequence shown here is derived from an EMBL/GenBank/DDBJ whole genome shotgun (WGS) entry which is preliminary data.</text>
</comment>
<feature type="coiled-coil region" evidence="2">
    <location>
        <begin position="111"/>
        <end position="138"/>
    </location>
</feature>
<dbReference type="InterPro" id="IPR023210">
    <property type="entry name" value="NADP_OxRdtase_dom"/>
</dbReference>
<name>A0ABU7RCY6_9BACT</name>
<gene>
    <name evidence="4" type="ORF">V2H41_01090</name>
</gene>
<dbReference type="PROSITE" id="PS00062">
    <property type="entry name" value="ALDOKETO_REDUCTASE_2"/>
    <property type="match status" value="1"/>
</dbReference>
<dbReference type="InterPro" id="IPR018170">
    <property type="entry name" value="Aldo/ket_reductase_CS"/>
</dbReference>
<dbReference type="Gene3D" id="3.20.20.100">
    <property type="entry name" value="NADP-dependent oxidoreductase domain"/>
    <property type="match status" value="1"/>
</dbReference>
<reference evidence="4 5" key="1">
    <citation type="submission" date="2024-01" db="EMBL/GenBank/DDBJ databases">
        <title>Niabella digestum sp. nov., isolated from waste digestion system.</title>
        <authorList>
            <person name="Zhang L."/>
        </authorList>
    </citation>
    <scope>NUCLEOTIDE SEQUENCE [LARGE SCALE GENOMIC DNA]</scope>
    <source>
        <strain evidence="4 5">A18</strain>
    </source>
</reference>
<evidence type="ECO:0000256" key="1">
    <source>
        <dbReference type="ARBA" id="ARBA00023002"/>
    </source>
</evidence>
<keyword evidence="5" id="KW-1185">Reference proteome</keyword>
<keyword evidence="2" id="KW-0175">Coiled coil</keyword>
<sequence>MKRKLGTTDVEVTPITMGAWAIGGFMWGGNDEKDSIEAIQAYIDNGVTSIDTAPIYGFGYSEELVGKAIKKYDRSRVQILTKFGMVWDMEKGDYAFDGTDNQGNLKKIYKYGGYEKALRDVEESLKRLQTDYIDLIQLHWPDSTTPIEETMRAMEKMLQDGKVRAIGVCNYNAAQLKEAEQTVKLASNQVPYSMLKRDIEKEVVPYCLENNLSVIAYSPMERGLLTGKYATMQTLAEGDHRNHYFKRFDFAAVKRLTDNLADLAAKYNATTAQLVLAWTFHQPAVAAALAGARNAKQAEENAKAMSISITEDDLKLIEGWLNDKFLL</sequence>
<dbReference type="RefSeq" id="WP_330973264.1">
    <property type="nucleotide sequence ID" value="NZ_JAZGLY010000001.1"/>
</dbReference>
<dbReference type="InterPro" id="IPR020471">
    <property type="entry name" value="AKR"/>
</dbReference>
<evidence type="ECO:0000313" key="5">
    <source>
        <dbReference type="Proteomes" id="UP001357452"/>
    </source>
</evidence>